<organism evidence="2 3">
    <name type="scientific">Anopheles farauti</name>
    <dbReference type="NCBI Taxonomy" id="69004"/>
    <lineage>
        <taxon>Eukaryota</taxon>
        <taxon>Metazoa</taxon>
        <taxon>Ecdysozoa</taxon>
        <taxon>Arthropoda</taxon>
        <taxon>Hexapoda</taxon>
        <taxon>Insecta</taxon>
        <taxon>Pterygota</taxon>
        <taxon>Neoptera</taxon>
        <taxon>Endopterygota</taxon>
        <taxon>Diptera</taxon>
        <taxon>Nematocera</taxon>
        <taxon>Culicoidea</taxon>
        <taxon>Culicidae</taxon>
        <taxon>Anophelinae</taxon>
        <taxon>Anopheles</taxon>
    </lineage>
</organism>
<feature type="compositionally biased region" description="Basic and acidic residues" evidence="1">
    <location>
        <begin position="357"/>
        <end position="374"/>
    </location>
</feature>
<dbReference type="EMBL" id="AXCN02002161">
    <property type="status" value="NOT_ANNOTATED_CDS"/>
    <property type="molecule type" value="Genomic_DNA"/>
</dbReference>
<protein>
    <submittedName>
        <fullName evidence="2">Uncharacterized protein</fullName>
    </submittedName>
</protein>
<reference evidence="3" key="1">
    <citation type="submission" date="2014-01" db="EMBL/GenBank/DDBJ databases">
        <title>The Genome Sequence of Anopheles farauti FAR1 (V2).</title>
        <authorList>
            <consortium name="The Broad Institute Genomics Platform"/>
            <person name="Neafsey D.E."/>
            <person name="Besansky N."/>
            <person name="Howell P."/>
            <person name="Walton C."/>
            <person name="Young S.K."/>
            <person name="Zeng Q."/>
            <person name="Gargeya S."/>
            <person name="Fitzgerald M."/>
            <person name="Haas B."/>
            <person name="Abouelleil A."/>
            <person name="Allen A.W."/>
            <person name="Alvarado L."/>
            <person name="Arachchi H.M."/>
            <person name="Berlin A.M."/>
            <person name="Chapman S.B."/>
            <person name="Gainer-Dewar J."/>
            <person name="Goldberg J."/>
            <person name="Griggs A."/>
            <person name="Gujja S."/>
            <person name="Hansen M."/>
            <person name="Howarth C."/>
            <person name="Imamovic A."/>
            <person name="Ireland A."/>
            <person name="Larimer J."/>
            <person name="McCowan C."/>
            <person name="Murphy C."/>
            <person name="Pearson M."/>
            <person name="Poon T.W."/>
            <person name="Priest M."/>
            <person name="Roberts A."/>
            <person name="Saif S."/>
            <person name="Shea T."/>
            <person name="Sisk P."/>
            <person name="Sykes S."/>
            <person name="Wortman J."/>
            <person name="Nusbaum C."/>
            <person name="Birren B."/>
        </authorList>
    </citation>
    <scope>NUCLEOTIDE SEQUENCE [LARGE SCALE GENOMIC DNA]</scope>
    <source>
        <strain evidence="3">FAR1</strain>
    </source>
</reference>
<sequence length="456" mass="49049">MPSCEHSSFPSTISSSLVSLRAYPLWWTPPPPPPPPPPSCSCILKPMSDSSLAAATAANAAVLLIARTGVLLLLLVVVGVEAAVMDRAPAAAAAVEIVGSQTTHRNRRRRLRRQPLQQQPPPPLQPPPQPLGDGGDGVDGGCVDGDGAAGRVVSRRRLTRAESMRTAGAAQHQPPLGCDGAGAADVAPDAARRDAGVAVATPTRPSHRRTDGRMWRRHQLLSRRLVMVMVQRMVPHGEGMPVRQMLQPLERELHRTLLVLLLGRRCEREAPLGFAESQQERVRTVLLTVRHGGSVGGHRRDGSLRQVFPLCVDKLSAVCGGSGFDCGGCVLGNVGAVFGRWKEKPATATHAHRKHTLGAERRSDATVSSPRDRPVGPAPKGRTAPIISRTLHFKMENASARCTTRPIRAFRSGLLLPGLAAPNRHYHPGTLRPLCNPPGTPGPFHRHHYLLFHKAI</sequence>
<name>A0A182Q4F2_9DIPT</name>
<keyword evidence="3" id="KW-1185">Reference proteome</keyword>
<evidence type="ECO:0000256" key="1">
    <source>
        <dbReference type="SAM" id="MobiDB-lite"/>
    </source>
</evidence>
<feature type="compositionally biased region" description="Gly residues" evidence="1">
    <location>
        <begin position="132"/>
        <end position="148"/>
    </location>
</feature>
<accession>A0A182Q4F2</accession>
<feature type="region of interest" description="Disordered" evidence="1">
    <location>
        <begin position="101"/>
        <end position="211"/>
    </location>
</feature>
<dbReference type="Proteomes" id="UP000075886">
    <property type="component" value="Unassembled WGS sequence"/>
</dbReference>
<evidence type="ECO:0000313" key="2">
    <source>
        <dbReference type="EnsemblMetazoa" id="AFAF002867-PA"/>
    </source>
</evidence>
<feature type="compositionally biased region" description="Pro residues" evidence="1">
    <location>
        <begin position="118"/>
        <end position="130"/>
    </location>
</feature>
<dbReference type="EnsemblMetazoa" id="AFAF002867-RA">
    <property type="protein sequence ID" value="AFAF002867-PA"/>
    <property type="gene ID" value="AFAF002867"/>
</dbReference>
<evidence type="ECO:0000313" key="3">
    <source>
        <dbReference type="Proteomes" id="UP000075886"/>
    </source>
</evidence>
<dbReference type="VEuPathDB" id="VectorBase:AFAF002867"/>
<proteinExistence type="predicted"/>
<dbReference type="AlphaFoldDB" id="A0A182Q4F2"/>
<reference evidence="2" key="2">
    <citation type="submission" date="2020-05" db="UniProtKB">
        <authorList>
            <consortium name="EnsemblMetazoa"/>
        </authorList>
    </citation>
    <scope>IDENTIFICATION</scope>
    <source>
        <strain evidence="2">FAR1</strain>
    </source>
</reference>
<feature type="region of interest" description="Disordered" evidence="1">
    <location>
        <begin position="345"/>
        <end position="383"/>
    </location>
</feature>
<feature type="compositionally biased region" description="Basic residues" evidence="1">
    <location>
        <begin position="104"/>
        <end position="113"/>
    </location>
</feature>